<gene>
    <name evidence="1" type="ORF">OXX778_LOCUS18787</name>
</gene>
<keyword evidence="2" id="KW-1185">Reference proteome</keyword>
<reference evidence="1" key="1">
    <citation type="submission" date="2021-02" db="EMBL/GenBank/DDBJ databases">
        <authorList>
            <person name="Nowell W R."/>
        </authorList>
    </citation>
    <scope>NUCLEOTIDE SEQUENCE</scope>
    <source>
        <strain evidence="1">Ploen Becks lab</strain>
    </source>
</reference>
<proteinExistence type="predicted"/>
<organism evidence="1 2">
    <name type="scientific">Brachionus calyciflorus</name>
    <dbReference type="NCBI Taxonomy" id="104777"/>
    <lineage>
        <taxon>Eukaryota</taxon>
        <taxon>Metazoa</taxon>
        <taxon>Spiralia</taxon>
        <taxon>Gnathifera</taxon>
        <taxon>Rotifera</taxon>
        <taxon>Eurotatoria</taxon>
        <taxon>Monogononta</taxon>
        <taxon>Pseudotrocha</taxon>
        <taxon>Ploima</taxon>
        <taxon>Brachionidae</taxon>
        <taxon>Brachionus</taxon>
    </lineage>
</organism>
<accession>A0A814KD11</accession>
<dbReference type="AlphaFoldDB" id="A0A814KD11"/>
<evidence type="ECO:0000313" key="1">
    <source>
        <dbReference type="EMBL" id="CAF1050159.1"/>
    </source>
</evidence>
<protein>
    <submittedName>
        <fullName evidence="1">Uncharacterized protein</fullName>
    </submittedName>
</protein>
<evidence type="ECO:0000313" key="2">
    <source>
        <dbReference type="Proteomes" id="UP000663879"/>
    </source>
</evidence>
<name>A0A814KD11_9BILA</name>
<sequence length="139" mass="16413">MTIPFSDEDTDCLIIEYFNKQNSYPQLNLNKRENEKFSVQVVDDFESISITDLTKDYDSIYYNSPLSNYHTDYREEQLKSSLTNEFWCKHSKSKTSLTITFNNETVGVPNVSLSIFKKNDSIPEIDWHYRMNEILKQSI</sequence>
<comment type="caution">
    <text evidence="1">The sequence shown here is derived from an EMBL/GenBank/DDBJ whole genome shotgun (WGS) entry which is preliminary data.</text>
</comment>
<dbReference type="EMBL" id="CAJNOC010005357">
    <property type="protein sequence ID" value="CAF1050159.1"/>
    <property type="molecule type" value="Genomic_DNA"/>
</dbReference>
<dbReference type="Proteomes" id="UP000663879">
    <property type="component" value="Unassembled WGS sequence"/>
</dbReference>